<keyword evidence="2 5" id="KW-0812">Transmembrane</keyword>
<comment type="subcellular location">
    <subcellularLocation>
        <location evidence="1">Endomembrane system</location>
        <topology evidence="1">Multi-pass membrane protein</topology>
    </subcellularLocation>
</comment>
<evidence type="ECO:0000313" key="6">
    <source>
        <dbReference type="EMBL" id="MBW9055271.1"/>
    </source>
</evidence>
<reference evidence="6 7" key="1">
    <citation type="journal article" date="2021" name="MBio">
        <title>Poor Competitiveness of Bradyrhizobium in Pigeon Pea Root Colonization in Indian Soils.</title>
        <authorList>
            <person name="Chalasani D."/>
            <person name="Basu A."/>
            <person name="Pullabhotla S.V.S.R.N."/>
            <person name="Jorrin B."/>
            <person name="Neal A.L."/>
            <person name="Poole P.S."/>
            <person name="Podile A.R."/>
            <person name="Tkacz A."/>
        </authorList>
    </citation>
    <scope>NUCLEOTIDE SEQUENCE [LARGE SCALE GENOMIC DNA]</scope>
    <source>
        <strain evidence="6 7">HU56</strain>
    </source>
</reference>
<proteinExistence type="predicted"/>
<name>A0ABS7H0F0_9HYPH</name>
<evidence type="ECO:0000256" key="1">
    <source>
        <dbReference type="ARBA" id="ARBA00004127"/>
    </source>
</evidence>
<feature type="transmembrane region" description="Helical" evidence="5">
    <location>
        <begin position="80"/>
        <end position="101"/>
    </location>
</feature>
<evidence type="ECO:0000256" key="4">
    <source>
        <dbReference type="ARBA" id="ARBA00023136"/>
    </source>
</evidence>
<dbReference type="PANTHER" id="PTHR43847">
    <property type="entry name" value="BLL3993 PROTEIN"/>
    <property type="match status" value="1"/>
</dbReference>
<gene>
    <name evidence="6" type="ORF">JNB85_22965</name>
</gene>
<keyword evidence="4 5" id="KW-0472">Membrane</keyword>
<protein>
    <submittedName>
        <fullName evidence="6">Isoprenylcysteine carboxylmethyltransferase family protein</fullName>
    </submittedName>
</protein>
<evidence type="ECO:0000256" key="2">
    <source>
        <dbReference type="ARBA" id="ARBA00022692"/>
    </source>
</evidence>
<organism evidence="6 7">
    <name type="scientific">Rhizobium mesosinicum</name>
    <dbReference type="NCBI Taxonomy" id="335017"/>
    <lineage>
        <taxon>Bacteria</taxon>
        <taxon>Pseudomonadati</taxon>
        <taxon>Pseudomonadota</taxon>
        <taxon>Alphaproteobacteria</taxon>
        <taxon>Hyphomicrobiales</taxon>
        <taxon>Rhizobiaceae</taxon>
        <taxon>Rhizobium/Agrobacterium group</taxon>
        <taxon>Rhizobium</taxon>
    </lineage>
</organism>
<comment type="caution">
    <text evidence="6">The sequence shown here is derived from an EMBL/GenBank/DDBJ whole genome shotgun (WGS) entry which is preliminary data.</text>
</comment>
<evidence type="ECO:0000256" key="5">
    <source>
        <dbReference type="SAM" id="Phobius"/>
    </source>
</evidence>
<evidence type="ECO:0000313" key="7">
    <source>
        <dbReference type="Proteomes" id="UP000717752"/>
    </source>
</evidence>
<sequence>MENAAPGLGRRAVEANAKFLVALGVMVFLAAGTLAYWQGWLFLANFAAWSAGSSAYFYYRDPALLEKRMRAGPAAETEPVQKCIQLFTGAVMIALIVVSALDYRFGWSTVPVWTIIFGNLLISAGFLFVVFVLRENTFASATIQVSEGQQVISTGPYALVRHPMYAAVLPLASGIPLALNSWWGLVIVPLIFIGLILRLLDEEHHLRQDLPGYEDYCRKVQYRLFSGIW</sequence>
<keyword evidence="3 5" id="KW-1133">Transmembrane helix</keyword>
<feature type="transmembrane region" description="Helical" evidence="5">
    <location>
        <begin position="113"/>
        <end position="133"/>
    </location>
</feature>
<keyword evidence="7" id="KW-1185">Reference proteome</keyword>
<dbReference type="Gene3D" id="1.20.120.1630">
    <property type="match status" value="1"/>
</dbReference>
<dbReference type="PANTHER" id="PTHR43847:SF1">
    <property type="entry name" value="BLL3993 PROTEIN"/>
    <property type="match status" value="1"/>
</dbReference>
<dbReference type="InterPro" id="IPR052527">
    <property type="entry name" value="Metal_cation-efflux_comp"/>
</dbReference>
<accession>A0ABS7H0F0</accession>
<dbReference type="Proteomes" id="UP000717752">
    <property type="component" value="Unassembled WGS sequence"/>
</dbReference>
<feature type="transmembrane region" description="Helical" evidence="5">
    <location>
        <begin position="181"/>
        <end position="200"/>
    </location>
</feature>
<dbReference type="RefSeq" id="WP_220336596.1">
    <property type="nucleotide sequence ID" value="NZ_JAEUAK010000010.1"/>
</dbReference>
<dbReference type="EMBL" id="JAEUAK010000010">
    <property type="protein sequence ID" value="MBW9055271.1"/>
    <property type="molecule type" value="Genomic_DNA"/>
</dbReference>
<dbReference type="InterPro" id="IPR007318">
    <property type="entry name" value="Phopholipid_MeTrfase"/>
</dbReference>
<evidence type="ECO:0000256" key="3">
    <source>
        <dbReference type="ARBA" id="ARBA00022989"/>
    </source>
</evidence>
<dbReference type="Pfam" id="PF04191">
    <property type="entry name" value="PEMT"/>
    <property type="match status" value="1"/>
</dbReference>
<feature type="transmembrane region" description="Helical" evidence="5">
    <location>
        <begin position="19"/>
        <end position="36"/>
    </location>
</feature>